<dbReference type="AlphaFoldDB" id="A0A369KPA3"/>
<comment type="caution">
    <text evidence="2">The sequence shown here is derived from an EMBL/GenBank/DDBJ whole genome shotgun (WGS) entry which is preliminary data.</text>
</comment>
<evidence type="ECO:0000259" key="1">
    <source>
        <dbReference type="PROSITE" id="PS50851"/>
    </source>
</evidence>
<sequence>MNISEIQQKQNLLPTEQPEDLGFYTLVKFSVGEKFYAVSIKNVHEILESVEFTPYPKEDNKHIGIINVRGVVIPLVQLDGVSSKKKFDKVIILEYQQNKLWAIGIHKVQKVNFKAKFIISGQTINLNGTPVYYLDEKIFEEIFKEK</sequence>
<organism evidence="2 3">
    <name type="scientific">Spirobacillus cienkowskii</name>
    <dbReference type="NCBI Taxonomy" id="495820"/>
    <lineage>
        <taxon>Bacteria</taxon>
        <taxon>Pseudomonadati</taxon>
        <taxon>Bdellovibrionota</taxon>
        <taxon>Oligoflexia</taxon>
        <taxon>Silvanigrellales</taxon>
        <taxon>Spirobacillus</taxon>
    </lineage>
</organism>
<keyword evidence="3" id="KW-1185">Reference proteome</keyword>
<dbReference type="RefSeq" id="WP_338635126.1">
    <property type="nucleotide sequence ID" value="NZ_CP146516.1"/>
</dbReference>
<evidence type="ECO:0000313" key="2">
    <source>
        <dbReference type="EMBL" id="RDB36499.1"/>
    </source>
</evidence>
<reference evidence="2" key="1">
    <citation type="submission" date="2018-04" db="EMBL/GenBank/DDBJ databases">
        <title>Draft genome sequence of the Candidatus Spirobacillus cienkowskii, a pathogen of freshwater Daphnia species, reconstructed from hemolymph metagenomic reads.</title>
        <authorList>
            <person name="Bresciani L."/>
            <person name="Lemos L.N."/>
            <person name="Wale N."/>
            <person name="Lin J.Y."/>
            <person name="Fernandes G.R."/>
            <person name="Duffy M.A."/>
            <person name="Rodrigues J.M."/>
        </authorList>
    </citation>
    <scope>NUCLEOTIDE SEQUENCE [LARGE SCALE GENOMIC DNA]</scope>
    <source>
        <strain evidence="2">Binning01</strain>
    </source>
</reference>
<protein>
    <recommendedName>
        <fullName evidence="1">CheW-like domain-containing protein</fullName>
    </recommendedName>
</protein>
<evidence type="ECO:0000313" key="3">
    <source>
        <dbReference type="Proteomes" id="UP000253934"/>
    </source>
</evidence>
<dbReference type="InterPro" id="IPR036061">
    <property type="entry name" value="CheW-like_dom_sf"/>
</dbReference>
<accession>A0A369KPA3</accession>
<feature type="domain" description="CheW-like" evidence="1">
    <location>
        <begin position="23"/>
        <end position="146"/>
    </location>
</feature>
<dbReference type="Pfam" id="PF01584">
    <property type="entry name" value="CheW"/>
    <property type="match status" value="1"/>
</dbReference>
<dbReference type="InterPro" id="IPR002545">
    <property type="entry name" value="CheW-lke_dom"/>
</dbReference>
<gene>
    <name evidence="2" type="ORF">DCC88_05045</name>
</gene>
<dbReference type="GO" id="GO:0007165">
    <property type="term" value="P:signal transduction"/>
    <property type="evidence" value="ECO:0007669"/>
    <property type="project" value="InterPro"/>
</dbReference>
<dbReference type="EMBL" id="QOVW01000060">
    <property type="protein sequence ID" value="RDB36499.1"/>
    <property type="molecule type" value="Genomic_DNA"/>
</dbReference>
<name>A0A369KPA3_9BACT</name>
<proteinExistence type="predicted"/>
<dbReference type="PROSITE" id="PS50851">
    <property type="entry name" value="CHEW"/>
    <property type="match status" value="1"/>
</dbReference>
<dbReference type="Gene3D" id="2.40.50.180">
    <property type="entry name" value="CheA-289, Domain 4"/>
    <property type="match status" value="1"/>
</dbReference>
<dbReference type="SMART" id="SM00260">
    <property type="entry name" value="CheW"/>
    <property type="match status" value="1"/>
</dbReference>
<dbReference type="GO" id="GO:0006935">
    <property type="term" value="P:chemotaxis"/>
    <property type="evidence" value="ECO:0007669"/>
    <property type="project" value="InterPro"/>
</dbReference>
<dbReference type="SUPFAM" id="SSF50341">
    <property type="entry name" value="CheW-like"/>
    <property type="match status" value="1"/>
</dbReference>
<dbReference type="Proteomes" id="UP000253934">
    <property type="component" value="Unassembled WGS sequence"/>
</dbReference>